<reference evidence="4" key="1">
    <citation type="submission" date="2020-08" db="EMBL/GenBank/DDBJ databases">
        <title>Multicomponent nature underlies the extraordinary mechanical properties of spider dragline silk.</title>
        <authorList>
            <person name="Kono N."/>
            <person name="Nakamura H."/>
            <person name="Mori M."/>
            <person name="Yoshida Y."/>
            <person name="Ohtoshi R."/>
            <person name="Malay A.D."/>
            <person name="Moran D.A.P."/>
            <person name="Tomita M."/>
            <person name="Numata K."/>
            <person name="Arakawa K."/>
        </authorList>
    </citation>
    <scope>NUCLEOTIDE SEQUENCE</scope>
</reference>
<dbReference type="OrthoDB" id="6423341at2759"/>
<keyword evidence="3" id="KW-0732">Signal</keyword>
<evidence type="ECO:0000313" key="5">
    <source>
        <dbReference type="Proteomes" id="UP000886998"/>
    </source>
</evidence>
<feature type="region of interest" description="Disordered" evidence="1">
    <location>
        <begin position="43"/>
        <end position="66"/>
    </location>
</feature>
<keyword evidence="2" id="KW-0812">Transmembrane</keyword>
<name>A0A8X7C0Y9_9ARAC</name>
<comment type="caution">
    <text evidence="4">The sequence shown here is derived from an EMBL/GenBank/DDBJ whole genome shotgun (WGS) entry which is preliminary data.</text>
</comment>
<proteinExistence type="predicted"/>
<keyword evidence="2" id="KW-0472">Membrane</keyword>
<dbReference type="Proteomes" id="UP000886998">
    <property type="component" value="Unassembled WGS sequence"/>
</dbReference>
<evidence type="ECO:0000256" key="3">
    <source>
        <dbReference type="SAM" id="SignalP"/>
    </source>
</evidence>
<evidence type="ECO:0000256" key="1">
    <source>
        <dbReference type="SAM" id="MobiDB-lite"/>
    </source>
</evidence>
<feature type="transmembrane region" description="Helical" evidence="2">
    <location>
        <begin position="335"/>
        <end position="356"/>
    </location>
</feature>
<keyword evidence="5" id="KW-1185">Reference proteome</keyword>
<feature type="chain" id="PRO_5036486682" evidence="3">
    <location>
        <begin position="21"/>
        <end position="482"/>
    </location>
</feature>
<gene>
    <name evidence="4" type="primary">AVEN_275334_1</name>
    <name evidence="4" type="ORF">TNIN_138891</name>
</gene>
<evidence type="ECO:0000256" key="2">
    <source>
        <dbReference type="SAM" id="Phobius"/>
    </source>
</evidence>
<evidence type="ECO:0000313" key="4">
    <source>
        <dbReference type="EMBL" id="GFY51300.1"/>
    </source>
</evidence>
<organism evidence="4 5">
    <name type="scientific">Trichonephila inaurata madagascariensis</name>
    <dbReference type="NCBI Taxonomy" id="2747483"/>
    <lineage>
        <taxon>Eukaryota</taxon>
        <taxon>Metazoa</taxon>
        <taxon>Ecdysozoa</taxon>
        <taxon>Arthropoda</taxon>
        <taxon>Chelicerata</taxon>
        <taxon>Arachnida</taxon>
        <taxon>Araneae</taxon>
        <taxon>Araneomorphae</taxon>
        <taxon>Entelegynae</taxon>
        <taxon>Araneoidea</taxon>
        <taxon>Nephilidae</taxon>
        <taxon>Trichonephila</taxon>
        <taxon>Trichonephila inaurata</taxon>
    </lineage>
</organism>
<feature type="region of interest" description="Disordered" evidence="1">
    <location>
        <begin position="177"/>
        <end position="227"/>
    </location>
</feature>
<accession>A0A8X7C0Y9</accession>
<feature type="compositionally biased region" description="Basic and acidic residues" evidence="1">
    <location>
        <begin position="48"/>
        <end position="57"/>
    </location>
</feature>
<feature type="compositionally biased region" description="Polar residues" evidence="1">
    <location>
        <begin position="202"/>
        <end position="217"/>
    </location>
</feature>
<sequence>MRLASSVSVVLLLRTLNCDAIVSNGLLNSKKFSADIEQSSSNFVSKSSEVRSNDPAKKTAVSKQPEGEMAPNFVSNEYNDFVSSDQGLSYNYDVSSNEPMHNEFLKEPRSSNLPRRDFYNFFASRNFRLQPEDKLPLTVVNHISQKPLKAYYTTASQANPYPEPYDRLPPLQLLKFKNPRRESRSNARNSNESAHRNDENSSRNQLDRSNIYVSGNTPLDEHPTQNNESKRFQSFLNVHQHDNNIQDSLEQEEINVNRWISFDSNRTWNNESARSARFFNVRRNGERSIWNWMDHDDSYDDEITPLDMMSMMVDRMDLPSRDNEVTSLWKSHVPAMIAAGLIPLSMVLFAVLPIVIKSHHPTKVNKPQGATTVANSKTIGNSTEFLAPILDAMEIMTPRSGNPNCVLRKFCEIMKKDQNTWPLQETIKQMTSFIDDSLNDTFGLKILINALKEGRCGEVACSENNAQPSQFFLHSKITERGD</sequence>
<feature type="signal peptide" evidence="3">
    <location>
        <begin position="1"/>
        <end position="20"/>
    </location>
</feature>
<dbReference type="EMBL" id="BMAV01008008">
    <property type="protein sequence ID" value="GFY51300.1"/>
    <property type="molecule type" value="Genomic_DNA"/>
</dbReference>
<dbReference type="AlphaFoldDB" id="A0A8X7C0Y9"/>
<protein>
    <submittedName>
        <fullName evidence="4">Uncharacterized protein</fullName>
    </submittedName>
</protein>
<keyword evidence="2" id="KW-1133">Transmembrane helix</keyword>